<accession>A0A820HHP1</accession>
<evidence type="ECO:0000313" key="1">
    <source>
        <dbReference type="EMBL" id="CAF4296112.1"/>
    </source>
</evidence>
<gene>
    <name evidence="1" type="ORF">OTI717_LOCUS41893</name>
</gene>
<organism evidence="1 2">
    <name type="scientific">Rotaria sordida</name>
    <dbReference type="NCBI Taxonomy" id="392033"/>
    <lineage>
        <taxon>Eukaryota</taxon>
        <taxon>Metazoa</taxon>
        <taxon>Spiralia</taxon>
        <taxon>Gnathifera</taxon>
        <taxon>Rotifera</taxon>
        <taxon>Eurotatoria</taxon>
        <taxon>Bdelloidea</taxon>
        <taxon>Philodinida</taxon>
        <taxon>Philodinidae</taxon>
        <taxon>Rotaria</taxon>
    </lineage>
</organism>
<feature type="non-terminal residue" evidence="1">
    <location>
        <position position="1"/>
    </location>
</feature>
<dbReference type="EMBL" id="CAJOAX010045545">
    <property type="protein sequence ID" value="CAF4296112.1"/>
    <property type="molecule type" value="Genomic_DNA"/>
</dbReference>
<dbReference type="Proteomes" id="UP000663823">
    <property type="component" value="Unassembled WGS sequence"/>
</dbReference>
<evidence type="ECO:0000313" key="2">
    <source>
        <dbReference type="Proteomes" id="UP000663823"/>
    </source>
</evidence>
<name>A0A820HHP1_9BILA</name>
<reference evidence="1" key="1">
    <citation type="submission" date="2021-02" db="EMBL/GenBank/DDBJ databases">
        <authorList>
            <person name="Nowell W R."/>
        </authorList>
    </citation>
    <scope>NUCLEOTIDE SEQUENCE</scope>
</reference>
<comment type="caution">
    <text evidence="1">The sequence shown here is derived from an EMBL/GenBank/DDBJ whole genome shotgun (WGS) entry which is preliminary data.</text>
</comment>
<sequence length="26" mass="3057">MSINKEFENYNIESAQVPNHNSSIYK</sequence>
<protein>
    <submittedName>
        <fullName evidence="1">Uncharacterized protein</fullName>
    </submittedName>
</protein>
<proteinExistence type="predicted"/>
<dbReference type="AlphaFoldDB" id="A0A820HHP1"/>